<sequence>MHPTEVQDFQYWAHKQLFPVNWRVTDEMQSELIETLQYLVTDSEISVSSISPWSFSTTREMLSVVEQLRPSTSTEYSTTIVARLMHTILELRVFVQPSHDFTM</sequence>
<protein>
    <submittedName>
        <fullName evidence="1">Uncharacterized protein</fullName>
    </submittedName>
</protein>
<evidence type="ECO:0000313" key="2">
    <source>
        <dbReference type="Proteomes" id="UP000016930"/>
    </source>
</evidence>
<dbReference type="EMBL" id="KB445800">
    <property type="protein sequence ID" value="EMD35560.1"/>
    <property type="molecule type" value="Genomic_DNA"/>
</dbReference>
<organism evidence="1 2">
    <name type="scientific">Ceriporiopsis subvermispora (strain B)</name>
    <name type="common">White-rot fungus</name>
    <name type="synonym">Gelatoporia subvermispora</name>
    <dbReference type="NCBI Taxonomy" id="914234"/>
    <lineage>
        <taxon>Eukaryota</taxon>
        <taxon>Fungi</taxon>
        <taxon>Dikarya</taxon>
        <taxon>Basidiomycota</taxon>
        <taxon>Agaricomycotina</taxon>
        <taxon>Agaricomycetes</taxon>
        <taxon>Polyporales</taxon>
        <taxon>Gelatoporiaceae</taxon>
        <taxon>Gelatoporia</taxon>
    </lineage>
</organism>
<gene>
    <name evidence="1" type="ORF">CERSUDRAFT_75127</name>
</gene>
<keyword evidence="2" id="KW-1185">Reference proteome</keyword>
<accession>M2QU02</accession>
<evidence type="ECO:0000313" key="1">
    <source>
        <dbReference type="EMBL" id="EMD35560.1"/>
    </source>
</evidence>
<reference evidence="1 2" key="1">
    <citation type="journal article" date="2012" name="Proc. Natl. Acad. Sci. U.S.A.">
        <title>Comparative genomics of Ceriporiopsis subvermispora and Phanerochaete chrysosporium provide insight into selective ligninolysis.</title>
        <authorList>
            <person name="Fernandez-Fueyo E."/>
            <person name="Ruiz-Duenas F.J."/>
            <person name="Ferreira P."/>
            <person name="Floudas D."/>
            <person name="Hibbett D.S."/>
            <person name="Canessa P."/>
            <person name="Larrondo L.F."/>
            <person name="James T.Y."/>
            <person name="Seelenfreund D."/>
            <person name="Lobos S."/>
            <person name="Polanco R."/>
            <person name="Tello M."/>
            <person name="Honda Y."/>
            <person name="Watanabe T."/>
            <person name="Watanabe T."/>
            <person name="Ryu J.S."/>
            <person name="Kubicek C.P."/>
            <person name="Schmoll M."/>
            <person name="Gaskell J."/>
            <person name="Hammel K.E."/>
            <person name="St John F.J."/>
            <person name="Vanden Wymelenberg A."/>
            <person name="Sabat G."/>
            <person name="Splinter BonDurant S."/>
            <person name="Syed K."/>
            <person name="Yadav J.S."/>
            <person name="Doddapaneni H."/>
            <person name="Subramanian V."/>
            <person name="Lavin J.L."/>
            <person name="Oguiza J.A."/>
            <person name="Perez G."/>
            <person name="Pisabarro A.G."/>
            <person name="Ramirez L."/>
            <person name="Santoyo F."/>
            <person name="Master E."/>
            <person name="Coutinho P.M."/>
            <person name="Henrissat B."/>
            <person name="Lombard V."/>
            <person name="Magnuson J.K."/>
            <person name="Kuees U."/>
            <person name="Hori C."/>
            <person name="Igarashi K."/>
            <person name="Samejima M."/>
            <person name="Held B.W."/>
            <person name="Barry K.W."/>
            <person name="LaButti K.M."/>
            <person name="Lapidus A."/>
            <person name="Lindquist E.A."/>
            <person name="Lucas S.M."/>
            <person name="Riley R."/>
            <person name="Salamov A.A."/>
            <person name="Hoffmeister D."/>
            <person name="Schwenk D."/>
            <person name="Hadar Y."/>
            <person name="Yarden O."/>
            <person name="de Vries R.P."/>
            <person name="Wiebenga A."/>
            <person name="Stenlid J."/>
            <person name="Eastwood D."/>
            <person name="Grigoriev I.V."/>
            <person name="Berka R.M."/>
            <person name="Blanchette R.A."/>
            <person name="Kersten P."/>
            <person name="Martinez A.T."/>
            <person name="Vicuna R."/>
            <person name="Cullen D."/>
        </authorList>
    </citation>
    <scope>NUCLEOTIDE SEQUENCE [LARGE SCALE GENOMIC DNA]</scope>
    <source>
        <strain evidence="1 2">B</strain>
    </source>
</reference>
<dbReference type="Proteomes" id="UP000016930">
    <property type="component" value="Unassembled WGS sequence"/>
</dbReference>
<name>M2QU02_CERS8</name>
<dbReference type="HOGENOM" id="CLU_2263429_0_0_1"/>
<proteinExistence type="predicted"/>
<dbReference type="AlphaFoldDB" id="M2QU02"/>